<proteinExistence type="predicted"/>
<gene>
    <name evidence="2" type="ORF">Tci_698320</name>
</gene>
<protein>
    <submittedName>
        <fullName evidence="2">Protein exportin 1A</fullName>
    </submittedName>
</protein>
<accession>A0A699LBN4</accession>
<evidence type="ECO:0000313" key="2">
    <source>
        <dbReference type="EMBL" id="GFB26349.1"/>
    </source>
</evidence>
<evidence type="ECO:0000256" key="1">
    <source>
        <dbReference type="SAM" id="MobiDB-lite"/>
    </source>
</evidence>
<organism evidence="2">
    <name type="scientific">Tanacetum cinerariifolium</name>
    <name type="common">Dalmatian daisy</name>
    <name type="synonym">Chrysanthemum cinerariifolium</name>
    <dbReference type="NCBI Taxonomy" id="118510"/>
    <lineage>
        <taxon>Eukaryota</taxon>
        <taxon>Viridiplantae</taxon>
        <taxon>Streptophyta</taxon>
        <taxon>Embryophyta</taxon>
        <taxon>Tracheophyta</taxon>
        <taxon>Spermatophyta</taxon>
        <taxon>Magnoliopsida</taxon>
        <taxon>eudicotyledons</taxon>
        <taxon>Gunneridae</taxon>
        <taxon>Pentapetalae</taxon>
        <taxon>asterids</taxon>
        <taxon>campanulids</taxon>
        <taxon>Asterales</taxon>
        <taxon>Asteraceae</taxon>
        <taxon>Asteroideae</taxon>
        <taxon>Anthemideae</taxon>
        <taxon>Anthemidinae</taxon>
        <taxon>Tanacetum</taxon>
    </lineage>
</organism>
<feature type="compositionally biased region" description="Polar residues" evidence="1">
    <location>
        <begin position="220"/>
        <end position="229"/>
    </location>
</feature>
<feature type="non-terminal residue" evidence="2">
    <location>
        <position position="1"/>
    </location>
</feature>
<dbReference type="EMBL" id="BKCJ010588245">
    <property type="protein sequence ID" value="GFB26349.1"/>
    <property type="molecule type" value="Genomic_DNA"/>
</dbReference>
<feature type="region of interest" description="Disordered" evidence="1">
    <location>
        <begin position="1"/>
        <end position="21"/>
    </location>
</feature>
<comment type="caution">
    <text evidence="2">The sequence shown here is derived from an EMBL/GenBank/DDBJ whole genome shotgun (WGS) entry which is preliminary data.</text>
</comment>
<sequence length="229" mass="25896">LKGYRGFEKQWEEERNDPDKDTKLHLIPDLRSSNYCLAEAPRDKVGIKLLRTELIDVSNKLAQVASELSQSSNESKSRVDPLIMVLGPEHRRHTRGVGFDIGYKKGVEGYEETYGCLYVPSSALARQQVICATTTIYSILGDELPVQDDELPYLESTVNGFIQWSIFAIGRCKETSKPPVTEVPTKRLMPQHERAPSLKKGKVNDTPKNPTRRTKHLKIQPTNKNQYSG</sequence>
<reference evidence="2" key="1">
    <citation type="journal article" date="2019" name="Sci. Rep.">
        <title>Draft genome of Tanacetum cinerariifolium, the natural source of mosquito coil.</title>
        <authorList>
            <person name="Yamashiro T."/>
            <person name="Shiraishi A."/>
            <person name="Satake H."/>
            <person name="Nakayama K."/>
        </authorList>
    </citation>
    <scope>NUCLEOTIDE SEQUENCE</scope>
</reference>
<feature type="region of interest" description="Disordered" evidence="1">
    <location>
        <begin position="176"/>
        <end position="229"/>
    </location>
</feature>
<dbReference type="PANTHER" id="PTHR33018:SF37">
    <property type="entry name" value="TRANSPOSASE TNP1_EN_SPM-LIKE DOMAIN-CONTAINING PROTEIN"/>
    <property type="match status" value="1"/>
</dbReference>
<name>A0A699LBN4_TANCI</name>
<dbReference type="PANTHER" id="PTHR33018">
    <property type="entry name" value="OS10G0338966 PROTEIN-RELATED"/>
    <property type="match status" value="1"/>
</dbReference>
<dbReference type="AlphaFoldDB" id="A0A699LBN4"/>